<dbReference type="InterPro" id="IPR050624">
    <property type="entry name" value="HTH-type_Tx_Regulator"/>
</dbReference>
<feature type="DNA-binding region" description="H-T-H motif" evidence="2">
    <location>
        <begin position="33"/>
        <end position="52"/>
    </location>
</feature>
<dbReference type="PRINTS" id="PR00455">
    <property type="entry name" value="HTHTETR"/>
</dbReference>
<reference evidence="4 5" key="1">
    <citation type="journal article" date="2015" name="Genome Biol. Evol.">
        <title>Functionally Structured Genomes in Lactobacillus kunkeei Colonizing the Honey Crop and Food Products of Honeybees and Stingless Bees.</title>
        <authorList>
            <person name="Tamarit D."/>
            <person name="Ellegaard K.M."/>
            <person name="Wikander J."/>
            <person name="Olofsson T."/>
            <person name="Vasquez A."/>
            <person name="Andersson S.G."/>
        </authorList>
    </citation>
    <scope>NUCLEOTIDE SEQUENCE [LARGE SCALE GENOMIC DNA]</scope>
    <source>
        <strain evidence="4 5">LAla</strain>
    </source>
</reference>
<dbReference type="InterPro" id="IPR001647">
    <property type="entry name" value="HTH_TetR"/>
</dbReference>
<gene>
    <name evidence="4" type="ORF">RZ72_03690</name>
</gene>
<dbReference type="InterPro" id="IPR009057">
    <property type="entry name" value="Homeodomain-like_sf"/>
</dbReference>
<dbReference type="Proteomes" id="UP000037749">
    <property type="component" value="Unassembled WGS sequence"/>
</dbReference>
<name>A0A0M9DE84_9LACO</name>
<proteinExistence type="predicted"/>
<feature type="domain" description="HTH tetR-type" evidence="3">
    <location>
        <begin position="10"/>
        <end position="70"/>
    </location>
</feature>
<evidence type="ECO:0000256" key="2">
    <source>
        <dbReference type="PROSITE-ProRule" id="PRU00335"/>
    </source>
</evidence>
<dbReference type="PROSITE" id="PS50977">
    <property type="entry name" value="HTH_TETR_2"/>
    <property type="match status" value="1"/>
</dbReference>
<dbReference type="PANTHER" id="PTHR43479:SF11">
    <property type="entry name" value="ACREF_ENVCD OPERON REPRESSOR-RELATED"/>
    <property type="match status" value="1"/>
</dbReference>
<evidence type="ECO:0000313" key="5">
    <source>
        <dbReference type="Proteomes" id="UP000037749"/>
    </source>
</evidence>
<dbReference type="Pfam" id="PF00440">
    <property type="entry name" value="TetR_N"/>
    <property type="match status" value="1"/>
</dbReference>
<dbReference type="PATRIC" id="fig|148814.9.peg.1390"/>
<sequence length="214" mass="24454">MNIKTSDEKQQKQALIAETALKMFEENDFYDISINAIAQRSHVAKGTVFNYFKTKENIFMHLLLVGYQDFFLQTLNQLQQAKLTTVEELKSFLLVNTKDLIENHLTLIKLNALRGPVLEGKASREETIEGRKKLYEVHEQLAQFMHDSFPSIDVKTANKIFIIQSSIASGLINLSNLDSFNQEPIPGNMDDFRVSILKDSIETFDFYLTGLLGK</sequence>
<accession>A0A0M9DE84</accession>
<comment type="caution">
    <text evidence="4">The sequence shown here is derived from an EMBL/GenBank/DDBJ whole genome shotgun (WGS) entry which is preliminary data.</text>
</comment>
<dbReference type="PANTHER" id="PTHR43479">
    <property type="entry name" value="ACREF/ENVCD OPERON REPRESSOR-RELATED"/>
    <property type="match status" value="1"/>
</dbReference>
<evidence type="ECO:0000256" key="1">
    <source>
        <dbReference type="ARBA" id="ARBA00023125"/>
    </source>
</evidence>
<dbReference type="SUPFAM" id="SSF46689">
    <property type="entry name" value="Homeodomain-like"/>
    <property type="match status" value="1"/>
</dbReference>
<evidence type="ECO:0000259" key="3">
    <source>
        <dbReference type="PROSITE" id="PS50977"/>
    </source>
</evidence>
<protein>
    <submittedName>
        <fullName evidence="4">TetR family transcriptional regulator</fullName>
    </submittedName>
</protein>
<evidence type="ECO:0000313" key="4">
    <source>
        <dbReference type="EMBL" id="KOY77710.1"/>
    </source>
</evidence>
<organism evidence="4 5">
    <name type="scientific">Apilactobacillus kunkeei</name>
    <dbReference type="NCBI Taxonomy" id="148814"/>
    <lineage>
        <taxon>Bacteria</taxon>
        <taxon>Bacillati</taxon>
        <taxon>Bacillota</taxon>
        <taxon>Bacilli</taxon>
        <taxon>Lactobacillales</taxon>
        <taxon>Lactobacillaceae</taxon>
        <taxon>Apilactobacillus</taxon>
    </lineage>
</organism>
<dbReference type="EMBL" id="JXCZ01000047">
    <property type="protein sequence ID" value="KOY77710.1"/>
    <property type="molecule type" value="Genomic_DNA"/>
</dbReference>
<dbReference type="Gene3D" id="1.10.357.10">
    <property type="entry name" value="Tetracycline Repressor, domain 2"/>
    <property type="match status" value="1"/>
</dbReference>
<keyword evidence="1 2" id="KW-0238">DNA-binding</keyword>
<dbReference type="GO" id="GO:0003677">
    <property type="term" value="F:DNA binding"/>
    <property type="evidence" value="ECO:0007669"/>
    <property type="project" value="UniProtKB-UniRule"/>
</dbReference>
<dbReference type="AlphaFoldDB" id="A0A0M9DE84"/>
<dbReference type="RefSeq" id="WP_053797069.1">
    <property type="nucleotide sequence ID" value="NZ_JXCZ01000047.1"/>
</dbReference>